<dbReference type="Proteomes" id="UP001143480">
    <property type="component" value="Unassembled WGS sequence"/>
</dbReference>
<feature type="repeat" description="WD" evidence="3">
    <location>
        <begin position="694"/>
        <end position="715"/>
    </location>
</feature>
<dbReference type="EMBL" id="BSFP01000018">
    <property type="protein sequence ID" value="GLL01736.1"/>
    <property type="molecule type" value="Genomic_DNA"/>
</dbReference>
<proteinExistence type="predicted"/>
<comment type="caution">
    <text evidence="5">The sequence shown here is derived from an EMBL/GenBank/DDBJ whole genome shotgun (WGS) entry which is preliminary data.</text>
</comment>
<dbReference type="RefSeq" id="WP_261963565.1">
    <property type="nucleotide sequence ID" value="NZ_BAAAXA010000003.1"/>
</dbReference>
<dbReference type="PROSITE" id="PS50294">
    <property type="entry name" value="WD_REPEATS_REGION"/>
    <property type="match status" value="1"/>
</dbReference>
<keyword evidence="2" id="KW-0677">Repeat</keyword>
<feature type="region of interest" description="Disordered" evidence="4">
    <location>
        <begin position="106"/>
        <end position="142"/>
    </location>
</feature>
<evidence type="ECO:0000313" key="6">
    <source>
        <dbReference type="Proteomes" id="UP001143480"/>
    </source>
</evidence>
<evidence type="ECO:0000256" key="4">
    <source>
        <dbReference type="SAM" id="MobiDB-lite"/>
    </source>
</evidence>
<evidence type="ECO:0000256" key="3">
    <source>
        <dbReference type="PROSITE-ProRule" id="PRU00221"/>
    </source>
</evidence>
<evidence type="ECO:0000256" key="1">
    <source>
        <dbReference type="ARBA" id="ARBA00022574"/>
    </source>
</evidence>
<dbReference type="Gene3D" id="2.130.10.10">
    <property type="entry name" value="YVTN repeat-like/Quinoprotein amine dehydrogenase"/>
    <property type="match status" value="1"/>
</dbReference>
<name>A0A9W6NM13_9ACTN</name>
<dbReference type="Pfam" id="PF00400">
    <property type="entry name" value="WD40"/>
    <property type="match status" value="1"/>
</dbReference>
<evidence type="ECO:0000313" key="5">
    <source>
        <dbReference type="EMBL" id="GLL01736.1"/>
    </source>
</evidence>
<accession>A0A9W6NM13</accession>
<gene>
    <name evidence="5" type="ORF">GCM10017581_034780</name>
</gene>
<dbReference type="SUPFAM" id="SSF52540">
    <property type="entry name" value="P-loop containing nucleoside triphosphate hydrolases"/>
    <property type="match status" value="1"/>
</dbReference>
<dbReference type="PRINTS" id="PR00320">
    <property type="entry name" value="GPROTEINBRPT"/>
</dbReference>
<dbReference type="InterPro" id="IPR036322">
    <property type="entry name" value="WD40_repeat_dom_sf"/>
</dbReference>
<feature type="repeat" description="WD" evidence="3">
    <location>
        <begin position="717"/>
        <end position="760"/>
    </location>
</feature>
<dbReference type="PROSITE" id="PS50082">
    <property type="entry name" value="WD_REPEATS_2"/>
    <property type="match status" value="2"/>
</dbReference>
<dbReference type="InterPro" id="IPR020472">
    <property type="entry name" value="WD40_PAC1"/>
</dbReference>
<dbReference type="PANTHER" id="PTHR44129">
    <property type="entry name" value="WD REPEAT-CONTAINING PROTEIN POP1"/>
    <property type="match status" value="1"/>
</dbReference>
<dbReference type="InterPro" id="IPR027417">
    <property type="entry name" value="P-loop_NTPase"/>
</dbReference>
<organism evidence="5 6">
    <name type="scientific">Dactylosporangium matsuzakiense</name>
    <dbReference type="NCBI Taxonomy" id="53360"/>
    <lineage>
        <taxon>Bacteria</taxon>
        <taxon>Bacillati</taxon>
        <taxon>Actinomycetota</taxon>
        <taxon>Actinomycetes</taxon>
        <taxon>Micromonosporales</taxon>
        <taxon>Micromonosporaceae</taxon>
        <taxon>Dactylosporangium</taxon>
    </lineage>
</organism>
<keyword evidence="6" id="KW-1185">Reference proteome</keyword>
<protein>
    <recommendedName>
        <fullName evidence="7">WD40 repeat protein</fullName>
    </recommendedName>
</protein>
<keyword evidence="1 3" id="KW-0853">WD repeat</keyword>
<dbReference type="InterPro" id="IPR001680">
    <property type="entry name" value="WD40_rpt"/>
</dbReference>
<sequence length="841" mass="87506">MPGHIGSDGSSDPARLLKSELIRLRRFAGQPSFKDMAKATKISKTVVHRIFTDPARQKAGDLGQVVRYLSGRLADNPLFHTDATQVNRYFGRLLTACLNREFPEDPGDGSALGSTIPPWPLGPSSGSGACPLPSAADEPDRDREVRAFAPERDLDARPRSQVLMIAVTACLGTAVVDAVSALARLLGDPRRGAFAKRVDLLVDPTRDQAWRALQAASRSAEDTLLVHFVGHGFAAADRSYLAFADSICEDGLVDNVLRVDDLRYVLATAEAHRRALLLDWLRIDQDDLADVTRPGEGFGLPARVLPHRSPDSGAFLLTGTGERPGVLTESLVALLQQGGGRYDTLDSLAALLGRHAAEHGWPAPRFAATGRGGAIALSRLVPAPSADPFIGREAAMQVVLSWLDRPASPILEVRGDPGSGKSALLRALGRSADGTARRWPAAYGRIDGFVDAAGRDAATVVERLIAASAGRSRPLVVIVDGLDESAHLLDDPHLCTCLSDLAASGLRLLIAARRWDTPVVMAEAERLDLDARGFGGPEAVRQYSAELLRRARAARPDVEAQAIAKVAGGSFRLAEILCRPATAAATWAPSAWLHLLRVVAAGSSAYLGLTVDDRGVLVHDAVTGAVVGGARTPAGVTTAATVAAVDGQVLLVTAGGDRMVRVWHPTTGDAVAQVEAGVVSAVSIAAIGGRIVAAAGGADGGVRLWDVATSTCLHEARAGHHGAVTTVALTEVGGRLVVASGGSDGTVRLWDPASGEAAEVLRSGPAVSALRVAAGAPDKCTVLAGDRAGHVRCWSPGGVQPPAVMAGPVHDIAVVDGGLILVVTGAGLRSLRMPGAVEGLQ</sequence>
<reference evidence="5" key="2">
    <citation type="submission" date="2023-01" db="EMBL/GenBank/DDBJ databases">
        <authorList>
            <person name="Sun Q."/>
            <person name="Evtushenko L."/>
        </authorList>
    </citation>
    <scope>NUCLEOTIDE SEQUENCE</scope>
    <source>
        <strain evidence="5">VKM Ac-1321</strain>
    </source>
</reference>
<reference evidence="5" key="1">
    <citation type="journal article" date="2014" name="Int. J. Syst. Evol. Microbiol.">
        <title>Complete genome sequence of Corynebacterium casei LMG S-19264T (=DSM 44701T), isolated from a smear-ripened cheese.</title>
        <authorList>
            <consortium name="US DOE Joint Genome Institute (JGI-PGF)"/>
            <person name="Walter F."/>
            <person name="Albersmeier A."/>
            <person name="Kalinowski J."/>
            <person name="Ruckert C."/>
        </authorList>
    </citation>
    <scope>NUCLEOTIDE SEQUENCE</scope>
    <source>
        <strain evidence="5">VKM Ac-1321</strain>
    </source>
</reference>
<dbReference type="InterPro" id="IPR050349">
    <property type="entry name" value="WD_LIS1/nudF_dynein_reg"/>
</dbReference>
<dbReference type="SUPFAM" id="SSF50978">
    <property type="entry name" value="WD40 repeat-like"/>
    <property type="match status" value="1"/>
</dbReference>
<dbReference type="AlphaFoldDB" id="A0A9W6NM13"/>
<dbReference type="SMART" id="SM00320">
    <property type="entry name" value="WD40"/>
    <property type="match status" value="4"/>
</dbReference>
<dbReference type="InterPro" id="IPR015943">
    <property type="entry name" value="WD40/YVTN_repeat-like_dom_sf"/>
</dbReference>
<evidence type="ECO:0000256" key="2">
    <source>
        <dbReference type="ARBA" id="ARBA00022737"/>
    </source>
</evidence>
<evidence type="ECO:0008006" key="7">
    <source>
        <dbReference type="Google" id="ProtNLM"/>
    </source>
</evidence>